<reference evidence="2" key="1">
    <citation type="journal article" date="2019" name="Int. J. Syst. Evol. Microbiol.">
        <title>The Global Catalogue of Microorganisms (GCM) 10K type strain sequencing project: providing services to taxonomists for standard genome sequencing and annotation.</title>
        <authorList>
            <consortium name="The Broad Institute Genomics Platform"/>
            <consortium name="The Broad Institute Genome Sequencing Center for Infectious Disease"/>
            <person name="Wu L."/>
            <person name="Ma J."/>
        </authorList>
    </citation>
    <scope>NUCLEOTIDE SEQUENCE [LARGE SCALE GENOMIC DNA]</scope>
    <source>
        <strain evidence="2">CGMCC 4.7319</strain>
    </source>
</reference>
<dbReference type="RefSeq" id="WP_189159290.1">
    <property type="nucleotide sequence ID" value="NZ_BMNC01000015.1"/>
</dbReference>
<evidence type="ECO:0000313" key="1">
    <source>
        <dbReference type="EMBL" id="GGN19997.1"/>
    </source>
</evidence>
<name>A0ABQ2IPZ7_9PSEU</name>
<accession>A0ABQ2IPZ7</accession>
<organism evidence="1 2">
    <name type="scientific">Lentzea pudingi</name>
    <dbReference type="NCBI Taxonomy" id="1789439"/>
    <lineage>
        <taxon>Bacteria</taxon>
        <taxon>Bacillati</taxon>
        <taxon>Actinomycetota</taxon>
        <taxon>Actinomycetes</taxon>
        <taxon>Pseudonocardiales</taxon>
        <taxon>Pseudonocardiaceae</taxon>
        <taxon>Lentzea</taxon>
    </lineage>
</organism>
<protein>
    <submittedName>
        <fullName evidence="1">Uncharacterized protein</fullName>
    </submittedName>
</protein>
<proteinExistence type="predicted"/>
<sequence>MAAFASLEGFVITRVLVDKFFEHTTAFTELLAAIDEGEASHVLVPALHHFGYSEGVQLAMKDLLEARTGARVLVLFPQQGTGAAP</sequence>
<dbReference type="Proteomes" id="UP000597656">
    <property type="component" value="Unassembled WGS sequence"/>
</dbReference>
<gene>
    <name evidence="1" type="ORF">GCM10011609_71460</name>
</gene>
<comment type="caution">
    <text evidence="1">The sequence shown here is derived from an EMBL/GenBank/DDBJ whole genome shotgun (WGS) entry which is preliminary data.</text>
</comment>
<keyword evidence="2" id="KW-1185">Reference proteome</keyword>
<evidence type="ECO:0000313" key="2">
    <source>
        <dbReference type="Proteomes" id="UP000597656"/>
    </source>
</evidence>
<dbReference type="EMBL" id="BMNC01000015">
    <property type="protein sequence ID" value="GGN19997.1"/>
    <property type="molecule type" value="Genomic_DNA"/>
</dbReference>